<comment type="caution">
    <text evidence="1">The sequence shown here is derived from an EMBL/GenBank/DDBJ whole genome shotgun (WGS) entry which is preliminary data.</text>
</comment>
<proteinExistence type="predicted"/>
<organism evidence="1 2">
    <name type="scientific">Janthinobacterium fluminis</name>
    <dbReference type="NCBI Taxonomy" id="2987524"/>
    <lineage>
        <taxon>Bacteria</taxon>
        <taxon>Pseudomonadati</taxon>
        <taxon>Pseudomonadota</taxon>
        <taxon>Betaproteobacteria</taxon>
        <taxon>Burkholderiales</taxon>
        <taxon>Oxalobacteraceae</taxon>
        <taxon>Janthinobacterium</taxon>
    </lineage>
</organism>
<keyword evidence="2" id="KW-1185">Reference proteome</keyword>
<gene>
    <name evidence="1" type="ORF">OIK44_19880</name>
</gene>
<protein>
    <submittedName>
        <fullName evidence="1">Integrase</fullName>
    </submittedName>
</protein>
<dbReference type="Proteomes" id="UP001221208">
    <property type="component" value="Unassembled WGS sequence"/>
</dbReference>
<dbReference type="RefSeq" id="WP_273673263.1">
    <property type="nucleotide sequence ID" value="NZ_JAQQXR010000008.1"/>
</dbReference>
<evidence type="ECO:0000313" key="1">
    <source>
        <dbReference type="EMBL" id="MDC8759850.1"/>
    </source>
</evidence>
<sequence>MMKLDEETSGITRADLRRFEAVATIDDLDGFRDVLAEFIRRHGERHGMAQTPAGGGEVLATLQTKAAALSRATPWQMDQGDIQRGRTLMLKQFAAPGNLSVAHFATLAGKSRAQIYQDIKARRYLALSVGGRGLRLPDFQLDPSVRRIVLALLDSAPDVEPWTIYALMSDANDALGGNSPAQTRNKHDADHVIAILLAQLGWHGPA</sequence>
<dbReference type="EMBL" id="JAQQXR010000008">
    <property type="protein sequence ID" value="MDC8759850.1"/>
    <property type="molecule type" value="Genomic_DNA"/>
</dbReference>
<evidence type="ECO:0000313" key="2">
    <source>
        <dbReference type="Proteomes" id="UP001221208"/>
    </source>
</evidence>
<name>A0ABT5K600_9BURK</name>
<reference evidence="1 2" key="1">
    <citation type="submission" date="2022-10" db="EMBL/GenBank/DDBJ databases">
        <title>Janthinobacterium sp. hw3 Genome sequencing.</title>
        <authorList>
            <person name="Park S."/>
        </authorList>
    </citation>
    <scope>NUCLEOTIDE SEQUENCE [LARGE SCALE GENOMIC DNA]</scope>
    <source>
        <strain evidence="2">hw3</strain>
    </source>
</reference>
<accession>A0ABT5K600</accession>